<evidence type="ECO:0000256" key="3">
    <source>
        <dbReference type="SAM" id="SignalP"/>
    </source>
</evidence>
<gene>
    <name evidence="4" type="ORF">DM01DRAFT_1337945</name>
</gene>
<keyword evidence="2" id="KW-0472">Membrane</keyword>
<feature type="region of interest" description="Disordered" evidence="1">
    <location>
        <begin position="312"/>
        <end position="331"/>
    </location>
</feature>
<feature type="compositionally biased region" description="Low complexity" evidence="1">
    <location>
        <begin position="248"/>
        <end position="266"/>
    </location>
</feature>
<feature type="compositionally biased region" description="Polar residues" evidence="1">
    <location>
        <begin position="192"/>
        <end position="203"/>
    </location>
</feature>
<feature type="region of interest" description="Disordered" evidence="1">
    <location>
        <begin position="341"/>
        <end position="437"/>
    </location>
</feature>
<feature type="compositionally biased region" description="Basic and acidic residues" evidence="1">
    <location>
        <begin position="424"/>
        <end position="437"/>
    </location>
</feature>
<feature type="compositionally biased region" description="Pro residues" evidence="1">
    <location>
        <begin position="397"/>
        <end position="407"/>
    </location>
</feature>
<feature type="signal peptide" evidence="3">
    <location>
        <begin position="1"/>
        <end position="24"/>
    </location>
</feature>
<dbReference type="OrthoDB" id="10686046at2759"/>
<proteinExistence type="predicted"/>
<evidence type="ECO:0000256" key="2">
    <source>
        <dbReference type="SAM" id="Phobius"/>
    </source>
</evidence>
<feature type="compositionally biased region" description="Polar residues" evidence="1">
    <location>
        <begin position="312"/>
        <end position="326"/>
    </location>
</feature>
<feature type="compositionally biased region" description="Polar residues" evidence="1">
    <location>
        <begin position="230"/>
        <end position="247"/>
    </location>
</feature>
<dbReference type="EMBL" id="MCGT01000025">
    <property type="protein sequence ID" value="ORX49802.1"/>
    <property type="molecule type" value="Genomic_DNA"/>
</dbReference>
<organism evidence="4 5">
    <name type="scientific">Hesseltinella vesiculosa</name>
    <dbReference type="NCBI Taxonomy" id="101127"/>
    <lineage>
        <taxon>Eukaryota</taxon>
        <taxon>Fungi</taxon>
        <taxon>Fungi incertae sedis</taxon>
        <taxon>Mucoromycota</taxon>
        <taxon>Mucoromycotina</taxon>
        <taxon>Mucoromycetes</taxon>
        <taxon>Mucorales</taxon>
        <taxon>Cunninghamellaceae</taxon>
        <taxon>Hesseltinella</taxon>
    </lineage>
</organism>
<evidence type="ECO:0000256" key="1">
    <source>
        <dbReference type="SAM" id="MobiDB-lite"/>
    </source>
</evidence>
<name>A0A1X2GCG7_9FUNG</name>
<evidence type="ECO:0008006" key="6">
    <source>
        <dbReference type="Google" id="ProtNLM"/>
    </source>
</evidence>
<keyword evidence="2" id="KW-1133">Transmembrane helix</keyword>
<feature type="compositionally biased region" description="Basic and acidic residues" evidence="1">
    <location>
        <begin position="161"/>
        <end position="170"/>
    </location>
</feature>
<feature type="region of interest" description="Disordered" evidence="1">
    <location>
        <begin position="161"/>
        <end position="266"/>
    </location>
</feature>
<feature type="compositionally biased region" description="Low complexity" evidence="1">
    <location>
        <begin position="210"/>
        <end position="222"/>
    </location>
</feature>
<feature type="region of interest" description="Disordered" evidence="1">
    <location>
        <begin position="32"/>
        <end position="66"/>
    </location>
</feature>
<keyword evidence="5" id="KW-1185">Reference proteome</keyword>
<sequence length="437" mass="46514">MPRRVAKVYLVLCLLFLSLVLGQAAPTHDLVERGDYGNIPTPSDPDATHHSAMGKTSPSPKPTIAPSSVVTDFTTIIIITSNGNTFYEMGTNGGAQPTDVGDPNAGQIAEEASKDAAAEVRKLIAISTVVGGVGMGAVIAAAIFYVRYRNRQRQRLHKCYHPDHADHDLPHPPPLSVHRPRHRHQRSLSDPFDNSSSPHSLDNTAAHEYPLSTLSPASPTLSQDGRAPSMPTSFGNHSRQTLDSSPTSPSSAHAILPSPSASASSPAAPQTALAVLPPPPLTLYNSSLEASAPLAPYLSNNEIPERQLYTIHQQQRSPVSESSGTPLPSAPSAKEIELQALAAAASSSSSQQPYPRLYPTLPTFDTSSHSNPSSTSPCQKSLAGSIEDSAEEELAVPPTPDIPPPAYTPNAPLFVLPPPRRRRSADDISLDRFRRGQ</sequence>
<evidence type="ECO:0000313" key="5">
    <source>
        <dbReference type="Proteomes" id="UP000242146"/>
    </source>
</evidence>
<evidence type="ECO:0000313" key="4">
    <source>
        <dbReference type="EMBL" id="ORX49802.1"/>
    </source>
</evidence>
<dbReference type="AlphaFoldDB" id="A0A1X2GCG7"/>
<feature type="chain" id="PRO_5012236626" description="Mid2 domain-containing protein" evidence="3">
    <location>
        <begin position="25"/>
        <end position="437"/>
    </location>
</feature>
<feature type="transmembrane region" description="Helical" evidence="2">
    <location>
        <begin position="123"/>
        <end position="146"/>
    </location>
</feature>
<feature type="compositionally biased region" description="Low complexity" evidence="1">
    <location>
        <begin position="341"/>
        <end position="352"/>
    </location>
</feature>
<dbReference type="Proteomes" id="UP000242146">
    <property type="component" value="Unassembled WGS sequence"/>
</dbReference>
<keyword evidence="3" id="KW-0732">Signal</keyword>
<protein>
    <recommendedName>
        <fullName evidence="6">Mid2 domain-containing protein</fullName>
    </recommendedName>
</protein>
<feature type="compositionally biased region" description="Low complexity" evidence="1">
    <location>
        <begin position="366"/>
        <end position="377"/>
    </location>
</feature>
<keyword evidence="2" id="KW-0812">Transmembrane</keyword>
<comment type="caution">
    <text evidence="4">The sequence shown here is derived from an EMBL/GenBank/DDBJ whole genome shotgun (WGS) entry which is preliminary data.</text>
</comment>
<reference evidence="4 5" key="1">
    <citation type="submission" date="2016-07" db="EMBL/GenBank/DDBJ databases">
        <title>Pervasive Adenine N6-methylation of Active Genes in Fungi.</title>
        <authorList>
            <consortium name="DOE Joint Genome Institute"/>
            <person name="Mondo S.J."/>
            <person name="Dannebaum R.O."/>
            <person name="Kuo R.C."/>
            <person name="Labutti K."/>
            <person name="Haridas S."/>
            <person name="Kuo A."/>
            <person name="Salamov A."/>
            <person name="Ahrendt S.R."/>
            <person name="Lipzen A."/>
            <person name="Sullivan W."/>
            <person name="Andreopoulos W.B."/>
            <person name="Clum A."/>
            <person name="Lindquist E."/>
            <person name="Daum C."/>
            <person name="Ramamoorthy G.K."/>
            <person name="Gryganskyi A."/>
            <person name="Culley D."/>
            <person name="Magnuson J.K."/>
            <person name="James T.Y."/>
            <person name="O'Malley M.A."/>
            <person name="Stajich J.E."/>
            <person name="Spatafora J.W."/>
            <person name="Visel A."/>
            <person name="Grigoriev I.V."/>
        </authorList>
    </citation>
    <scope>NUCLEOTIDE SEQUENCE [LARGE SCALE GENOMIC DNA]</scope>
    <source>
        <strain evidence="4 5">NRRL 3301</strain>
    </source>
</reference>
<accession>A0A1X2GCG7</accession>
<dbReference type="STRING" id="101127.A0A1X2GCG7"/>